<comment type="subcellular location">
    <subcellularLocation>
        <location evidence="21">Cytoplasmic vesicle</location>
        <location evidence="21">Phagosome membrane</location>
        <topology evidence="21">Single-pass type IV membrane protein</topology>
    </subcellularLocation>
    <subcellularLocation>
        <location evidence="18">Cytoplasmic vesicle</location>
        <location evidence="18">Secretory vesicle membrane</location>
        <topology evidence="18">Single-pass type IV membrane protein</topology>
    </subcellularLocation>
    <subcellularLocation>
        <location evidence="1">Endoplasmic reticulum membrane</location>
        <topology evidence="1">Single-pass type IV membrane protein</topology>
    </subcellularLocation>
    <subcellularLocation>
        <location evidence="17">Golgi apparatus</location>
        <location evidence="17">trans-Golgi network membrane</location>
        <topology evidence="17">Single-pass type IV membrane protein</topology>
    </subcellularLocation>
    <subcellularLocation>
        <location evidence="19">Late endosome membrane</location>
        <topology evidence="19">Single-pass type IV membrane protein</topology>
    </subcellularLocation>
    <subcellularLocation>
        <location evidence="20">Lysosome membrane</location>
        <topology evidence="20">Single-pass type IV membrane protein</topology>
    </subcellularLocation>
    <subcellularLocation>
        <location evidence="16">Synapse</location>
    </subcellularLocation>
</comment>
<dbReference type="InterPro" id="IPR011012">
    <property type="entry name" value="Longin-like_dom_sf"/>
</dbReference>
<dbReference type="CDD" id="cd15871">
    <property type="entry name" value="R-SNARE_VAMP7"/>
    <property type="match status" value="1"/>
</dbReference>
<reference evidence="30 31" key="2">
    <citation type="submission" date="2025-04" db="UniProtKB">
        <authorList>
            <consortium name="RefSeq"/>
        </authorList>
    </citation>
    <scope>IDENTIFICATION</scope>
    <source>
        <strain evidence="30 31">USDA-PBARC FA_bdor</strain>
        <tissue evidence="30 31">Whole organism</tissue>
    </source>
</reference>
<evidence type="ECO:0000256" key="12">
    <source>
        <dbReference type="ARBA" id="ARBA00023054"/>
    </source>
</evidence>
<dbReference type="SUPFAM" id="SSF58038">
    <property type="entry name" value="SNARE fusion complex"/>
    <property type="match status" value="1"/>
</dbReference>
<dbReference type="InterPro" id="IPR042855">
    <property type="entry name" value="V_SNARE_CC"/>
</dbReference>
<dbReference type="Pfam" id="PF13774">
    <property type="entry name" value="Longin"/>
    <property type="match status" value="1"/>
</dbReference>
<keyword evidence="13 25" id="KW-0472">Membrane</keyword>
<keyword evidence="14" id="KW-0458">Lysosome</keyword>
<dbReference type="Pfam" id="PF00957">
    <property type="entry name" value="Synaptobrevin"/>
    <property type="match status" value="1"/>
</dbReference>
<name>A0A0C9QUM8_9HYME</name>
<dbReference type="GO" id="GO:0006906">
    <property type="term" value="P:vesicle fusion"/>
    <property type="evidence" value="ECO:0007669"/>
    <property type="project" value="TreeGrafter"/>
</dbReference>
<feature type="domain" description="V-SNARE coiled-coil homology" evidence="27">
    <location>
        <begin position="125"/>
        <end position="185"/>
    </location>
</feature>
<evidence type="ECO:0000313" key="30">
    <source>
        <dbReference type="RefSeq" id="XP_011315312.1"/>
    </source>
</evidence>
<dbReference type="CDD" id="cd14824">
    <property type="entry name" value="Longin"/>
    <property type="match status" value="1"/>
</dbReference>
<gene>
    <name evidence="28" type="primary">Vamp7_1</name>
    <name evidence="30 31" type="synonym">Vamp7</name>
    <name evidence="28" type="ORF">g.16114</name>
</gene>
<evidence type="ECO:0000256" key="19">
    <source>
        <dbReference type="ARBA" id="ARBA00037845"/>
    </source>
</evidence>
<dbReference type="PRINTS" id="PR00219">
    <property type="entry name" value="SYNAPTOBREVN"/>
</dbReference>
<proteinExistence type="inferred from homology"/>
<organism evidence="28">
    <name type="scientific">Fopius arisanus</name>
    <dbReference type="NCBI Taxonomy" id="64838"/>
    <lineage>
        <taxon>Eukaryota</taxon>
        <taxon>Metazoa</taxon>
        <taxon>Ecdysozoa</taxon>
        <taxon>Arthropoda</taxon>
        <taxon>Hexapoda</taxon>
        <taxon>Insecta</taxon>
        <taxon>Pterygota</taxon>
        <taxon>Neoptera</taxon>
        <taxon>Endopterygota</taxon>
        <taxon>Hymenoptera</taxon>
        <taxon>Apocrita</taxon>
        <taxon>Ichneumonoidea</taxon>
        <taxon>Braconidae</taxon>
        <taxon>Opiinae</taxon>
        <taxon>Fopius</taxon>
    </lineage>
</organism>
<feature type="transmembrane region" description="Helical" evidence="25">
    <location>
        <begin position="189"/>
        <end position="214"/>
    </location>
</feature>
<evidence type="ECO:0000313" key="31">
    <source>
        <dbReference type="RefSeq" id="XP_011315314.1"/>
    </source>
</evidence>
<keyword evidence="29" id="KW-1185">Reference proteome</keyword>
<evidence type="ECO:0000256" key="4">
    <source>
        <dbReference type="ARBA" id="ARBA00022692"/>
    </source>
</evidence>
<evidence type="ECO:0000256" key="10">
    <source>
        <dbReference type="ARBA" id="ARBA00023018"/>
    </source>
</evidence>
<keyword evidence="11" id="KW-0333">Golgi apparatus</keyword>
<dbReference type="GO" id="GO:0030658">
    <property type="term" value="C:transport vesicle membrane"/>
    <property type="evidence" value="ECO:0007669"/>
    <property type="project" value="UniProtKB-SubCell"/>
</dbReference>
<dbReference type="KEGG" id="fas:105274130"/>
<evidence type="ECO:0000256" key="3">
    <source>
        <dbReference type="ARBA" id="ARBA00022448"/>
    </source>
</evidence>
<evidence type="ECO:0000256" key="24">
    <source>
        <dbReference type="PROSITE-ProRule" id="PRU00290"/>
    </source>
</evidence>
<dbReference type="GO" id="GO:0015031">
    <property type="term" value="P:protein transport"/>
    <property type="evidence" value="ECO:0007669"/>
    <property type="project" value="UniProtKB-KW"/>
</dbReference>
<keyword evidence="3" id="KW-0813">Transport</keyword>
<dbReference type="RefSeq" id="XP_011315312.1">
    <property type="nucleotide sequence ID" value="XM_011317010.1"/>
</dbReference>
<sequence length="220" mass="25125">MPLLYSVVARDATILAKYASCSGNFEEVTEQILSKIPPQNDKLTYSQGPYLFHYINEDRIIYMCISDDDFQRSRAFLFLNEIKRRFQATYGSGAQTALAYAMNTEFSRVLANEMRHYSESKDIDTLSKVHGELDELKDIMVRNIDNIAMRGERLELLVNKTENLSASSVTFRKTSRNLARSLFWKNIKIYAIVGAVLIVIVYFIVSIFCGGLAWQKCVGN</sequence>
<dbReference type="GeneID" id="105274130"/>
<dbReference type="PANTHER" id="PTHR21136:SF179">
    <property type="entry name" value="VESICLE ASSOCIATED MEMBRANE PROTEIN 7-RELATED"/>
    <property type="match status" value="1"/>
</dbReference>
<dbReference type="EMBL" id="GBYB01007459">
    <property type="protein sequence ID" value="JAG77226.1"/>
    <property type="molecule type" value="Transcribed_RNA"/>
</dbReference>
<feature type="domain" description="Longin" evidence="26">
    <location>
        <begin position="7"/>
        <end position="110"/>
    </location>
</feature>
<keyword evidence="6" id="KW-0256">Endoplasmic reticulum</keyword>
<keyword evidence="12 24" id="KW-0175">Coiled coil</keyword>
<accession>A0A9R1UBV7</accession>
<evidence type="ECO:0000256" key="16">
    <source>
        <dbReference type="ARBA" id="ARBA00034103"/>
    </source>
</evidence>
<evidence type="ECO:0000256" key="17">
    <source>
        <dbReference type="ARBA" id="ARBA00037801"/>
    </source>
</evidence>
<evidence type="ECO:0000256" key="14">
    <source>
        <dbReference type="ARBA" id="ARBA00023228"/>
    </source>
</evidence>
<evidence type="ECO:0000313" key="28">
    <source>
        <dbReference type="EMBL" id="JAG77226.1"/>
    </source>
</evidence>
<evidence type="ECO:0000256" key="20">
    <source>
        <dbReference type="ARBA" id="ARBA00037863"/>
    </source>
</evidence>
<dbReference type="Gene3D" id="1.20.5.110">
    <property type="match status" value="1"/>
</dbReference>
<dbReference type="InterPro" id="IPR001388">
    <property type="entry name" value="Synaptobrevin-like"/>
</dbReference>
<evidence type="ECO:0000256" key="25">
    <source>
        <dbReference type="SAM" id="Phobius"/>
    </source>
</evidence>
<dbReference type="GO" id="GO:0031201">
    <property type="term" value="C:SNARE complex"/>
    <property type="evidence" value="ECO:0007669"/>
    <property type="project" value="TreeGrafter"/>
</dbReference>
<accession>A0A0C9QUM8</accession>
<evidence type="ECO:0000256" key="2">
    <source>
        <dbReference type="ARBA" id="ARBA00008025"/>
    </source>
</evidence>
<evidence type="ECO:0000256" key="1">
    <source>
        <dbReference type="ARBA" id="ARBA00004163"/>
    </source>
</evidence>
<evidence type="ECO:0000256" key="6">
    <source>
        <dbReference type="ARBA" id="ARBA00022824"/>
    </source>
</evidence>
<dbReference type="PROSITE" id="PS50892">
    <property type="entry name" value="V_SNARE"/>
    <property type="match status" value="1"/>
</dbReference>
<dbReference type="InterPro" id="IPR051097">
    <property type="entry name" value="Synaptobrevin-like_transport"/>
</dbReference>
<keyword evidence="4 25" id="KW-0812">Transmembrane</keyword>
<evidence type="ECO:0000259" key="26">
    <source>
        <dbReference type="PROSITE" id="PS50859"/>
    </source>
</evidence>
<dbReference type="SUPFAM" id="SSF64356">
    <property type="entry name" value="SNARE-like"/>
    <property type="match status" value="1"/>
</dbReference>
<evidence type="ECO:0000256" key="8">
    <source>
        <dbReference type="ARBA" id="ARBA00022968"/>
    </source>
</evidence>
<dbReference type="InterPro" id="IPR010908">
    <property type="entry name" value="Longin_dom"/>
</dbReference>
<dbReference type="OrthoDB" id="248747at2759"/>
<dbReference type="SMART" id="SM01270">
    <property type="entry name" value="Longin"/>
    <property type="match status" value="1"/>
</dbReference>
<dbReference type="FunFam" id="1.20.5.110:FF:000004">
    <property type="entry name" value="Vesicle-associated membrane protein 7"/>
    <property type="match status" value="1"/>
</dbReference>
<dbReference type="GO" id="GO:0120025">
    <property type="term" value="C:plasma membrane bounded cell projection"/>
    <property type="evidence" value="ECO:0007669"/>
    <property type="project" value="UniProtKB-ARBA"/>
</dbReference>
<evidence type="ECO:0000256" key="9">
    <source>
        <dbReference type="ARBA" id="ARBA00022989"/>
    </source>
</evidence>
<dbReference type="AlphaFoldDB" id="A0A0C9QUM8"/>
<dbReference type="GO" id="GO:0005794">
    <property type="term" value="C:Golgi apparatus"/>
    <property type="evidence" value="ECO:0007669"/>
    <property type="project" value="UniProtKB-SubCell"/>
</dbReference>
<dbReference type="GO" id="GO:0005789">
    <property type="term" value="C:endoplasmic reticulum membrane"/>
    <property type="evidence" value="ECO:0007669"/>
    <property type="project" value="UniProtKB-SubCell"/>
</dbReference>
<evidence type="ECO:0000256" key="7">
    <source>
        <dbReference type="ARBA" id="ARBA00022927"/>
    </source>
</evidence>
<dbReference type="CTD" id="6845"/>
<evidence type="ECO:0000256" key="11">
    <source>
        <dbReference type="ARBA" id="ARBA00023034"/>
    </source>
</evidence>
<evidence type="ECO:0000256" key="23">
    <source>
        <dbReference type="ARBA" id="ARBA00042194"/>
    </source>
</evidence>
<reference evidence="28" key="1">
    <citation type="submission" date="2015-01" db="EMBL/GenBank/DDBJ databases">
        <title>Transcriptome Assembly of Fopius arisanus.</title>
        <authorList>
            <person name="Geib S."/>
        </authorList>
    </citation>
    <scope>NUCLEOTIDE SEQUENCE</scope>
</reference>
<dbReference type="GO" id="GO:0005765">
    <property type="term" value="C:lysosomal membrane"/>
    <property type="evidence" value="ECO:0007669"/>
    <property type="project" value="UniProtKB-SubCell"/>
</dbReference>
<dbReference type="PROSITE" id="PS50859">
    <property type="entry name" value="LONGIN"/>
    <property type="match status" value="1"/>
</dbReference>
<evidence type="ECO:0000256" key="5">
    <source>
        <dbReference type="ARBA" id="ARBA00022753"/>
    </source>
</evidence>
<evidence type="ECO:0000256" key="13">
    <source>
        <dbReference type="ARBA" id="ARBA00023136"/>
    </source>
</evidence>
<evidence type="ECO:0000256" key="21">
    <source>
        <dbReference type="ARBA" id="ARBA00037875"/>
    </source>
</evidence>
<keyword evidence="8" id="KW-0735">Signal-anchor</keyword>
<evidence type="ECO:0000256" key="18">
    <source>
        <dbReference type="ARBA" id="ARBA00037803"/>
    </source>
</evidence>
<keyword evidence="7" id="KW-0653">Protein transport</keyword>
<evidence type="ECO:0000256" key="15">
    <source>
        <dbReference type="ARBA" id="ARBA00023329"/>
    </source>
</evidence>
<evidence type="ECO:0000259" key="27">
    <source>
        <dbReference type="PROSITE" id="PS50892"/>
    </source>
</evidence>
<evidence type="ECO:0000313" key="29">
    <source>
        <dbReference type="Proteomes" id="UP000694866"/>
    </source>
</evidence>
<keyword evidence="9 25" id="KW-1133">Transmembrane helix</keyword>
<keyword evidence="5" id="KW-0967">Endosome</keyword>
<dbReference type="Gene3D" id="3.30.450.50">
    <property type="entry name" value="Longin domain"/>
    <property type="match status" value="1"/>
</dbReference>
<dbReference type="FunFam" id="3.30.450.50:FF:000006">
    <property type="entry name" value="Vesicle-associated membrane protein 7"/>
    <property type="match status" value="1"/>
</dbReference>
<dbReference type="RefSeq" id="XP_011315314.1">
    <property type="nucleotide sequence ID" value="XM_011317012.1"/>
</dbReference>
<evidence type="ECO:0000256" key="22">
    <source>
        <dbReference type="ARBA" id="ARBA00039269"/>
    </source>
</evidence>
<protein>
    <recommendedName>
        <fullName evidence="22">Vesicle-associated membrane protein 7</fullName>
    </recommendedName>
    <alternativeName>
        <fullName evidence="23">Synaptobrevin-like protein 1</fullName>
    </alternativeName>
</protein>
<keyword evidence="15" id="KW-0968">Cytoplasmic vesicle</keyword>
<dbReference type="GO" id="GO:0006887">
    <property type="term" value="P:exocytosis"/>
    <property type="evidence" value="ECO:0007669"/>
    <property type="project" value="TreeGrafter"/>
</dbReference>
<accession>A0A9R1UBD5</accession>
<dbReference type="GO" id="GO:0030670">
    <property type="term" value="C:phagocytic vesicle membrane"/>
    <property type="evidence" value="ECO:0007669"/>
    <property type="project" value="UniProtKB-SubCell"/>
</dbReference>
<dbReference type="PANTHER" id="PTHR21136">
    <property type="entry name" value="SNARE PROTEINS"/>
    <property type="match status" value="1"/>
</dbReference>
<dbReference type="GO" id="GO:0005484">
    <property type="term" value="F:SNAP receptor activity"/>
    <property type="evidence" value="ECO:0007669"/>
    <property type="project" value="TreeGrafter"/>
</dbReference>
<comment type="similarity">
    <text evidence="2">Belongs to the synaptobrevin family.</text>
</comment>
<dbReference type="GO" id="GO:0045202">
    <property type="term" value="C:synapse"/>
    <property type="evidence" value="ECO:0007669"/>
    <property type="project" value="UniProtKB-SubCell"/>
</dbReference>
<dbReference type="GO" id="GO:0031902">
    <property type="term" value="C:late endosome membrane"/>
    <property type="evidence" value="ECO:0007669"/>
    <property type="project" value="UniProtKB-SubCell"/>
</dbReference>
<dbReference type="GO" id="GO:0000149">
    <property type="term" value="F:SNARE binding"/>
    <property type="evidence" value="ECO:0007669"/>
    <property type="project" value="TreeGrafter"/>
</dbReference>
<dbReference type="Proteomes" id="UP000694866">
    <property type="component" value="Unplaced"/>
</dbReference>
<keyword evidence="10" id="KW-0770">Synapse</keyword>